<evidence type="ECO:0000313" key="2">
    <source>
        <dbReference type="Proteomes" id="UP000199695"/>
    </source>
</evidence>
<sequence length="109" mass="13045">MMTPAYEIRFDERLGIDRPLLHVEYEELPEELRQEFELKCQEVCARIPERIKCLEQEYLDRYEALKEAEDDETFYRLTDEMNDLSKTICDLNILFLYIEGTFLASSVHA</sequence>
<accession>A0A1H8A979</accession>
<dbReference type="RefSeq" id="WP_089964335.1">
    <property type="nucleotide sequence ID" value="NZ_FOCQ01000001.1"/>
</dbReference>
<dbReference type="Proteomes" id="UP000199695">
    <property type="component" value="Unassembled WGS sequence"/>
</dbReference>
<dbReference type="AlphaFoldDB" id="A0A1H8A979"/>
<gene>
    <name evidence="1" type="ORF">SAMN05444955_10116</name>
</gene>
<reference evidence="1 2" key="1">
    <citation type="submission" date="2016-10" db="EMBL/GenBank/DDBJ databases">
        <authorList>
            <person name="de Groot N.N."/>
        </authorList>
    </citation>
    <scope>NUCLEOTIDE SEQUENCE [LARGE SCALE GENOMIC DNA]</scope>
    <source>
        <strain evidence="1 2">DSM 46701</strain>
    </source>
</reference>
<keyword evidence="2" id="KW-1185">Reference proteome</keyword>
<dbReference type="EMBL" id="FOCQ01000001">
    <property type="protein sequence ID" value="SEM67240.1"/>
    <property type="molecule type" value="Genomic_DNA"/>
</dbReference>
<organism evidence="1 2">
    <name type="scientific">Lihuaxuella thermophila</name>
    <dbReference type="NCBI Taxonomy" id="1173111"/>
    <lineage>
        <taxon>Bacteria</taxon>
        <taxon>Bacillati</taxon>
        <taxon>Bacillota</taxon>
        <taxon>Bacilli</taxon>
        <taxon>Bacillales</taxon>
        <taxon>Thermoactinomycetaceae</taxon>
        <taxon>Lihuaxuella</taxon>
    </lineage>
</organism>
<proteinExistence type="predicted"/>
<dbReference type="OrthoDB" id="2989999at2"/>
<protein>
    <submittedName>
        <fullName evidence="1">Uncharacterized protein</fullName>
    </submittedName>
</protein>
<dbReference type="STRING" id="1173111.SAMN05444955_10116"/>
<name>A0A1H8A979_9BACL</name>
<evidence type="ECO:0000313" key="1">
    <source>
        <dbReference type="EMBL" id="SEM67240.1"/>
    </source>
</evidence>